<keyword evidence="4" id="KW-1185">Reference proteome</keyword>
<dbReference type="InterPro" id="IPR001173">
    <property type="entry name" value="Glyco_trans_2-like"/>
</dbReference>
<keyword evidence="1" id="KW-0175">Coiled coil</keyword>
<dbReference type="Gene3D" id="3.90.550.10">
    <property type="entry name" value="Spore Coat Polysaccharide Biosynthesis Protein SpsA, Chain A"/>
    <property type="match status" value="1"/>
</dbReference>
<evidence type="ECO:0000313" key="3">
    <source>
        <dbReference type="EMBL" id="CDL91658.1"/>
    </source>
</evidence>
<dbReference type="InterPro" id="IPR029044">
    <property type="entry name" value="Nucleotide-diphossugar_trans"/>
</dbReference>
<protein>
    <recommendedName>
        <fullName evidence="2">Glycosyltransferase 2-like domain-containing protein</fullName>
    </recommendedName>
</protein>
<dbReference type="Proteomes" id="UP000019482">
    <property type="component" value="Unassembled WGS sequence"/>
</dbReference>
<reference evidence="3 4" key="1">
    <citation type="journal article" date="2015" name="Genome Announc.">
        <title>Draft Genome Sequence of Clostridium tyrobutyricum Strain DIVETGP, Isolated from Cow's Milk for Grana Padano Production.</title>
        <authorList>
            <person name="Soggiu A."/>
            <person name="Piras C."/>
            <person name="Gaiarsa S."/>
            <person name="Sassera D."/>
            <person name="Roncada P."/>
            <person name="Bendixen E."/>
            <person name="Brasca M."/>
            <person name="Bonizzi L."/>
        </authorList>
    </citation>
    <scope>NUCLEOTIDE SEQUENCE [LARGE SCALE GENOMIC DNA]</scope>
    <source>
        <strain evidence="3 4">DIVETGP</strain>
    </source>
</reference>
<dbReference type="PANTHER" id="PTHR22916">
    <property type="entry name" value="GLYCOSYLTRANSFERASE"/>
    <property type="match status" value="1"/>
</dbReference>
<dbReference type="InterPro" id="IPR011990">
    <property type="entry name" value="TPR-like_helical_dom_sf"/>
</dbReference>
<dbReference type="OrthoDB" id="9816564at2"/>
<name>W6N4Y7_CLOTY</name>
<dbReference type="Gene3D" id="1.25.40.10">
    <property type="entry name" value="Tetratricopeptide repeat domain"/>
    <property type="match status" value="1"/>
</dbReference>
<comment type="caution">
    <text evidence="3">The sequence shown here is derived from an EMBL/GenBank/DDBJ whole genome shotgun (WGS) entry which is preliminary data.</text>
</comment>
<evidence type="ECO:0000256" key="1">
    <source>
        <dbReference type="SAM" id="Coils"/>
    </source>
</evidence>
<evidence type="ECO:0000259" key="2">
    <source>
        <dbReference type="Pfam" id="PF00535"/>
    </source>
</evidence>
<organism evidence="3 4">
    <name type="scientific">Clostridium tyrobutyricum DIVETGP</name>
    <dbReference type="NCBI Taxonomy" id="1408889"/>
    <lineage>
        <taxon>Bacteria</taxon>
        <taxon>Bacillati</taxon>
        <taxon>Bacillota</taxon>
        <taxon>Clostridia</taxon>
        <taxon>Eubacteriales</taxon>
        <taxon>Clostridiaceae</taxon>
        <taxon>Clostridium</taxon>
    </lineage>
</organism>
<proteinExistence type="predicted"/>
<sequence>MKNKLLLMFNDDIFKNDNEYLSKIDEQLQISMQILINKGYEISVTGDSEQSIEFAMKFSNAFYDENIRNIEIGQDYSKKVELINDSNCVVCFHKNDLMLVEEYNKPFIFIDICEKNDVESEDILNNLGRISVKDLNAGEIVKNVAEALKTELKVNEKNKSRSNDEFEQYKKQVKKTIEQLINENKLDEAKSIIDEYEEIVKDDVDIYSMGAIIAITENRLSDAESILKEGIKLYDNNFDLIYNLAYVYEKMSRYSDSAIYYGLAEKYNNSQLIKGRLDSIYLNNNSLLKIKKCVKNSPKKTFIILSSCGFTEILQRMHHISKSLVKFGHDVIYIPPSINVSANTKQIKLNSILQYIISNKKMVEGVKIYQPLNVNYENQFLYGSYTELVQYFINNSNNEVTIIAYMPYQVNVIKNLNGKFKVIYECVDDHTDLKYAFWGNKKDVVWEQELMDISDGITTTAISLYLQRVSIEGRKKVYLSRNAVNESDFIINENEKIPEDLKDIPEPRIVYTGAIYDWFDKELFYNVVRSNPDKSFVVIGFGNNKILKEKCNNLYLLGAKKHSDLKKYLRHSQIGIIPFKDDTDLIINCDPIKQYEYIACGLPVITTFMPESAIGKIYTYIANTKESFNSAIKKCLDLKIDQNKIKNFLIENSWNNKAALLCNIIDKNVYDEEKKYLLENIKDKLFYICNKYNSNIFKTLKGIYLNLEDNEEAEKCLKQVYEKNKHKYIEKQYLTILLKNKNIDTFINVVKDSRYITKELKNEILYVNKLNLKKSLNVILYLCIQDIKNARIQINNINNDFKIIYQLYIKYLLGEKFEFNRIEKIELKVRNFPLFKFMKKQAHMEQLSSNSVNLSKNPFISILIPTRNSADVLRYTLMTCIKQNYYNYEIIISDNSSRGNNETKNLVNEFNCKKIKYYRTPKDYAMIENYEFAYSKANGDYMILIGSDDGLLLHCLEIIPKIIKKLNNPLSITWDPIAYGWPEVKINSIKNGLFIPYPSQKSNIKYNYYDESVLKSVLNFEARYSILPMFYYNSIIKRELIEKVKKISKKIFCASPPDVYTGIVFCYLEKKYIHINMPMTIGGSSQRSIGIMAPNFIYKKSFNDINSKFELEKEKSMGMDCNKFFSPYFAGEESSVLRTGILAKQIFFNDSKDFNVNMKNFYKACCKYLFNDETFFRKKKELYDCILKFGDKNIIKWYEENYFYNKTFKGYNNYNLQPLTPIFSENRRLIIDASKFNVNNVFEAAKLYRKIVGY</sequence>
<dbReference type="GO" id="GO:0016758">
    <property type="term" value="F:hexosyltransferase activity"/>
    <property type="evidence" value="ECO:0007669"/>
    <property type="project" value="UniProtKB-ARBA"/>
</dbReference>
<dbReference type="CDD" id="cd00761">
    <property type="entry name" value="Glyco_tranf_GTA_type"/>
    <property type="match status" value="1"/>
</dbReference>
<dbReference type="SUPFAM" id="SSF48452">
    <property type="entry name" value="TPR-like"/>
    <property type="match status" value="1"/>
</dbReference>
<feature type="domain" description="Glycosyltransferase 2-like" evidence="2">
    <location>
        <begin position="861"/>
        <end position="965"/>
    </location>
</feature>
<dbReference type="EMBL" id="CBXI010000031">
    <property type="protein sequence ID" value="CDL91658.1"/>
    <property type="molecule type" value="Genomic_DNA"/>
</dbReference>
<dbReference type="Pfam" id="PF13692">
    <property type="entry name" value="Glyco_trans_1_4"/>
    <property type="match status" value="1"/>
</dbReference>
<dbReference type="AlphaFoldDB" id="W6N4Y7"/>
<dbReference type="Pfam" id="PF00535">
    <property type="entry name" value="Glycos_transf_2"/>
    <property type="match status" value="1"/>
</dbReference>
<dbReference type="RefSeq" id="WP_017895203.1">
    <property type="nucleotide sequence ID" value="NZ_CBXI010000031.1"/>
</dbReference>
<dbReference type="SUPFAM" id="SSF53448">
    <property type="entry name" value="Nucleotide-diphospho-sugar transferases"/>
    <property type="match status" value="1"/>
</dbReference>
<feature type="coiled-coil region" evidence="1">
    <location>
        <begin position="145"/>
        <end position="190"/>
    </location>
</feature>
<dbReference type="GeneID" id="29419274"/>
<dbReference type="PANTHER" id="PTHR22916:SF3">
    <property type="entry name" value="UDP-GLCNAC:BETAGAL BETA-1,3-N-ACETYLGLUCOSAMINYLTRANSFERASE-LIKE PROTEIN 1"/>
    <property type="match status" value="1"/>
</dbReference>
<dbReference type="Gene3D" id="3.40.50.2000">
    <property type="entry name" value="Glycogen Phosphorylase B"/>
    <property type="match status" value="1"/>
</dbReference>
<accession>W6N4Y7</accession>
<evidence type="ECO:0000313" key="4">
    <source>
        <dbReference type="Proteomes" id="UP000019482"/>
    </source>
</evidence>
<gene>
    <name evidence="3" type="ORF">CTDIVETGP_1728</name>
</gene>
<dbReference type="SUPFAM" id="SSF53756">
    <property type="entry name" value="UDP-Glycosyltransferase/glycogen phosphorylase"/>
    <property type="match status" value="1"/>
</dbReference>